<dbReference type="AlphaFoldDB" id="A0A9P6DPP7"/>
<evidence type="ECO:0000313" key="1">
    <source>
        <dbReference type="EMBL" id="KAF9506514.1"/>
    </source>
</evidence>
<accession>A0A9P6DPP7</accession>
<protein>
    <submittedName>
        <fullName evidence="1">Uncharacterized protein</fullName>
    </submittedName>
</protein>
<dbReference type="EMBL" id="MU129109">
    <property type="protein sequence ID" value="KAF9506514.1"/>
    <property type="molecule type" value="Genomic_DNA"/>
</dbReference>
<name>A0A9P6DPP7_9AGAM</name>
<comment type="caution">
    <text evidence="1">The sequence shown here is derived from an EMBL/GenBank/DDBJ whole genome shotgun (WGS) entry which is preliminary data.</text>
</comment>
<reference evidence="1" key="1">
    <citation type="journal article" date="2020" name="Nat. Commun.">
        <title>Large-scale genome sequencing of mycorrhizal fungi provides insights into the early evolution of symbiotic traits.</title>
        <authorList>
            <person name="Miyauchi S."/>
            <person name="Kiss E."/>
            <person name="Kuo A."/>
            <person name="Drula E."/>
            <person name="Kohler A."/>
            <person name="Sanchez-Garcia M."/>
            <person name="Morin E."/>
            <person name="Andreopoulos B."/>
            <person name="Barry K.W."/>
            <person name="Bonito G."/>
            <person name="Buee M."/>
            <person name="Carver A."/>
            <person name="Chen C."/>
            <person name="Cichocki N."/>
            <person name="Clum A."/>
            <person name="Culley D."/>
            <person name="Crous P.W."/>
            <person name="Fauchery L."/>
            <person name="Girlanda M."/>
            <person name="Hayes R.D."/>
            <person name="Keri Z."/>
            <person name="LaButti K."/>
            <person name="Lipzen A."/>
            <person name="Lombard V."/>
            <person name="Magnuson J."/>
            <person name="Maillard F."/>
            <person name="Murat C."/>
            <person name="Nolan M."/>
            <person name="Ohm R.A."/>
            <person name="Pangilinan J."/>
            <person name="Pereira M.F."/>
            <person name="Perotto S."/>
            <person name="Peter M."/>
            <person name="Pfister S."/>
            <person name="Riley R."/>
            <person name="Sitrit Y."/>
            <person name="Stielow J.B."/>
            <person name="Szollosi G."/>
            <person name="Zifcakova L."/>
            <person name="Stursova M."/>
            <person name="Spatafora J.W."/>
            <person name="Tedersoo L."/>
            <person name="Vaario L.M."/>
            <person name="Yamada A."/>
            <person name="Yan M."/>
            <person name="Wang P."/>
            <person name="Xu J."/>
            <person name="Bruns T."/>
            <person name="Baldrian P."/>
            <person name="Vilgalys R."/>
            <person name="Dunand C."/>
            <person name="Henrissat B."/>
            <person name="Grigoriev I.V."/>
            <person name="Hibbett D."/>
            <person name="Nagy L.G."/>
            <person name="Martin F.M."/>
        </authorList>
    </citation>
    <scope>NUCLEOTIDE SEQUENCE</scope>
    <source>
        <strain evidence="1">UP504</strain>
    </source>
</reference>
<dbReference type="Proteomes" id="UP000886523">
    <property type="component" value="Unassembled WGS sequence"/>
</dbReference>
<gene>
    <name evidence="1" type="ORF">BS47DRAFT_1305232</name>
</gene>
<keyword evidence="2" id="KW-1185">Reference proteome</keyword>
<dbReference type="OrthoDB" id="3257713at2759"/>
<proteinExistence type="predicted"/>
<evidence type="ECO:0000313" key="2">
    <source>
        <dbReference type="Proteomes" id="UP000886523"/>
    </source>
</evidence>
<organism evidence="1 2">
    <name type="scientific">Hydnum rufescens UP504</name>
    <dbReference type="NCBI Taxonomy" id="1448309"/>
    <lineage>
        <taxon>Eukaryota</taxon>
        <taxon>Fungi</taxon>
        <taxon>Dikarya</taxon>
        <taxon>Basidiomycota</taxon>
        <taxon>Agaricomycotina</taxon>
        <taxon>Agaricomycetes</taxon>
        <taxon>Cantharellales</taxon>
        <taxon>Hydnaceae</taxon>
        <taxon>Hydnum</taxon>
    </lineage>
</organism>
<feature type="non-terminal residue" evidence="1">
    <location>
        <position position="1"/>
    </location>
</feature>
<sequence length="51" mass="5890">QLLGLLLDEEHETTQQSLYEFQKGHFATGQCDRWKDISKNHLITFLVTAAN</sequence>